<reference evidence="7 8" key="1">
    <citation type="submission" date="2021-06" db="EMBL/GenBank/DDBJ databases">
        <title>Chromosome-level genome assembly of the red-tail catfish (Hemibagrus wyckioides).</title>
        <authorList>
            <person name="Shao F."/>
        </authorList>
    </citation>
    <scope>NUCLEOTIDE SEQUENCE [LARGE SCALE GENOMIC DNA]</scope>
    <source>
        <strain evidence="7">EC202008001</strain>
        <tissue evidence="7">Blood</tissue>
    </source>
</reference>
<evidence type="ECO:0000256" key="1">
    <source>
        <dbReference type="ARBA" id="ARBA00022723"/>
    </source>
</evidence>
<evidence type="ECO:0000256" key="3">
    <source>
        <dbReference type="ARBA" id="ARBA00022833"/>
    </source>
</evidence>
<protein>
    <recommendedName>
        <fullName evidence="6">SPRY-associated domain-containing protein</fullName>
    </recommendedName>
</protein>
<dbReference type="InterPro" id="IPR006574">
    <property type="entry name" value="PRY"/>
</dbReference>
<dbReference type="EMBL" id="JAHKSW010000003">
    <property type="protein sequence ID" value="KAG7334160.1"/>
    <property type="molecule type" value="Genomic_DNA"/>
</dbReference>
<dbReference type="Gene3D" id="2.60.120.920">
    <property type="match status" value="1"/>
</dbReference>
<dbReference type="Pfam" id="PF25600">
    <property type="entry name" value="TRIM_CC"/>
    <property type="match status" value="1"/>
</dbReference>
<organism evidence="7 8">
    <name type="scientific">Hemibagrus wyckioides</name>
    <dbReference type="NCBI Taxonomy" id="337641"/>
    <lineage>
        <taxon>Eukaryota</taxon>
        <taxon>Metazoa</taxon>
        <taxon>Chordata</taxon>
        <taxon>Craniata</taxon>
        <taxon>Vertebrata</taxon>
        <taxon>Euteleostomi</taxon>
        <taxon>Actinopterygii</taxon>
        <taxon>Neopterygii</taxon>
        <taxon>Teleostei</taxon>
        <taxon>Ostariophysi</taxon>
        <taxon>Siluriformes</taxon>
        <taxon>Bagridae</taxon>
        <taxon>Hemibagrus</taxon>
    </lineage>
</organism>
<dbReference type="AlphaFoldDB" id="A0A9D3ST60"/>
<keyword evidence="8" id="KW-1185">Reference proteome</keyword>
<keyword evidence="4" id="KW-0175">Coiled coil</keyword>
<keyword evidence="2" id="KW-0863">Zinc-finger</keyword>
<comment type="caution">
    <text evidence="7">The sequence shown here is derived from an EMBL/GenBank/DDBJ whole genome shotgun (WGS) entry which is preliminary data.</text>
</comment>
<dbReference type="InterPro" id="IPR013320">
    <property type="entry name" value="ConA-like_dom_sf"/>
</dbReference>
<feature type="region of interest" description="Disordered" evidence="5">
    <location>
        <begin position="1"/>
        <end position="61"/>
    </location>
</feature>
<accession>A0A9D3ST60</accession>
<dbReference type="SUPFAM" id="SSF49899">
    <property type="entry name" value="Concanavalin A-like lectins/glucanases"/>
    <property type="match status" value="1"/>
</dbReference>
<dbReference type="Proteomes" id="UP000824219">
    <property type="component" value="Linkage Group LG03"/>
</dbReference>
<dbReference type="InterPro" id="IPR058030">
    <property type="entry name" value="TRIM8/14/16/25/29/45/65_CC"/>
</dbReference>
<keyword evidence="3" id="KW-0862">Zinc</keyword>
<dbReference type="SMART" id="SM00589">
    <property type="entry name" value="PRY"/>
    <property type="match status" value="1"/>
</dbReference>
<evidence type="ECO:0000256" key="2">
    <source>
        <dbReference type="ARBA" id="ARBA00022771"/>
    </source>
</evidence>
<evidence type="ECO:0000313" key="7">
    <source>
        <dbReference type="EMBL" id="KAG7334160.1"/>
    </source>
</evidence>
<dbReference type="InterPro" id="IPR043136">
    <property type="entry name" value="B30.2/SPRY_sf"/>
</dbReference>
<gene>
    <name evidence="7" type="ORF">KOW79_002567</name>
</gene>
<keyword evidence="1" id="KW-0479">Metal-binding</keyword>
<feature type="compositionally biased region" description="Polar residues" evidence="5">
    <location>
        <begin position="52"/>
        <end position="61"/>
    </location>
</feature>
<dbReference type="GO" id="GO:0008270">
    <property type="term" value="F:zinc ion binding"/>
    <property type="evidence" value="ECO:0007669"/>
    <property type="project" value="UniProtKB-KW"/>
</dbReference>
<dbReference type="OrthoDB" id="9442597at2759"/>
<dbReference type="Pfam" id="PF13765">
    <property type="entry name" value="PRY"/>
    <property type="match status" value="1"/>
</dbReference>
<dbReference type="PANTHER" id="PTHR25465:SF5">
    <property type="entry name" value="E3 UBIQUITIN_ISG15 LIGASE TRIM25-RELATED"/>
    <property type="match status" value="1"/>
</dbReference>
<proteinExistence type="predicted"/>
<feature type="coiled-coil region" evidence="4">
    <location>
        <begin position="100"/>
        <end position="149"/>
    </location>
</feature>
<feature type="compositionally biased region" description="Polar residues" evidence="5">
    <location>
        <begin position="1"/>
        <end position="19"/>
    </location>
</feature>
<evidence type="ECO:0000256" key="5">
    <source>
        <dbReference type="SAM" id="MobiDB-lite"/>
    </source>
</evidence>
<evidence type="ECO:0000313" key="8">
    <source>
        <dbReference type="Proteomes" id="UP000824219"/>
    </source>
</evidence>
<evidence type="ECO:0000259" key="6">
    <source>
        <dbReference type="SMART" id="SM00589"/>
    </source>
</evidence>
<evidence type="ECO:0000256" key="4">
    <source>
        <dbReference type="SAM" id="Coils"/>
    </source>
</evidence>
<name>A0A9D3ST60_9TELE</name>
<dbReference type="InterPro" id="IPR051051">
    <property type="entry name" value="E3_ubiq-ligase_TRIM/RNF"/>
</dbReference>
<feature type="domain" description="SPRY-associated" evidence="6">
    <location>
        <begin position="235"/>
        <end position="280"/>
    </location>
</feature>
<sequence>MSRRSSVGDQSRYSSYGKSQRSESYEKYSNPRPSSRNSQRNVLSERTEKQKQLSAKLTSSQQKIDERVRKWQDLLQATESLKHSSQNVLEENERIFTELMQALERRYNDVKEMILAQETALITQAERHLSRMEEEITLLKMKHNDLERLSHSEDHIHFLQSWQSLSAPSGYEDLSKVSLAHIHSFDKVKKAISELKVQVEDVSKVELNKISSAAREVQILQILEPKTRDEFLQYYCQLSLDPLTAHPNLHLSKGNTVVQMKSELKSYPEHPDRFDFWQQERKGGRKRLLYLTERDKVMVSVMNTAMK</sequence>
<dbReference type="PANTHER" id="PTHR25465">
    <property type="entry name" value="B-BOX DOMAIN CONTAINING"/>
    <property type="match status" value="1"/>
</dbReference>